<gene>
    <name evidence="2" type="ORF">PIB30_035706</name>
</gene>
<feature type="compositionally biased region" description="Basic and acidic residues" evidence="1">
    <location>
        <begin position="56"/>
        <end position="85"/>
    </location>
</feature>
<keyword evidence="3" id="KW-1185">Reference proteome</keyword>
<comment type="caution">
    <text evidence="2">The sequence shown here is derived from an EMBL/GenBank/DDBJ whole genome shotgun (WGS) entry which is preliminary data.</text>
</comment>
<organism evidence="2 3">
    <name type="scientific">Stylosanthes scabra</name>
    <dbReference type="NCBI Taxonomy" id="79078"/>
    <lineage>
        <taxon>Eukaryota</taxon>
        <taxon>Viridiplantae</taxon>
        <taxon>Streptophyta</taxon>
        <taxon>Embryophyta</taxon>
        <taxon>Tracheophyta</taxon>
        <taxon>Spermatophyta</taxon>
        <taxon>Magnoliopsida</taxon>
        <taxon>eudicotyledons</taxon>
        <taxon>Gunneridae</taxon>
        <taxon>Pentapetalae</taxon>
        <taxon>rosids</taxon>
        <taxon>fabids</taxon>
        <taxon>Fabales</taxon>
        <taxon>Fabaceae</taxon>
        <taxon>Papilionoideae</taxon>
        <taxon>50 kb inversion clade</taxon>
        <taxon>dalbergioids sensu lato</taxon>
        <taxon>Dalbergieae</taxon>
        <taxon>Pterocarpus clade</taxon>
        <taxon>Stylosanthes</taxon>
    </lineage>
</organism>
<evidence type="ECO:0000313" key="3">
    <source>
        <dbReference type="Proteomes" id="UP001341840"/>
    </source>
</evidence>
<sequence>MGPATTRPATKNGSVVGGSVLCLLMREEPGPTFNVMSPKIINAKAEERVTKLIEGSDKVQLSEDRNRRNDDEISVIAEKKRDNTVKEGSSWDLGSSKDRDNGADPSLLLTVTTTISSFVGAASREEEAARVAVAVGRKRGLGLPKM</sequence>
<proteinExistence type="predicted"/>
<protein>
    <submittedName>
        <fullName evidence="2">Uncharacterized protein</fullName>
    </submittedName>
</protein>
<feature type="region of interest" description="Disordered" evidence="1">
    <location>
        <begin position="56"/>
        <end position="105"/>
    </location>
</feature>
<evidence type="ECO:0000256" key="1">
    <source>
        <dbReference type="SAM" id="MobiDB-lite"/>
    </source>
</evidence>
<accession>A0ABU6WED5</accession>
<evidence type="ECO:0000313" key="2">
    <source>
        <dbReference type="EMBL" id="MED6183191.1"/>
    </source>
</evidence>
<name>A0ABU6WED5_9FABA</name>
<dbReference type="Proteomes" id="UP001341840">
    <property type="component" value="Unassembled WGS sequence"/>
</dbReference>
<reference evidence="2 3" key="1">
    <citation type="journal article" date="2023" name="Plants (Basel)">
        <title>Bridging the Gap: Combining Genomics and Transcriptomics Approaches to Understand Stylosanthes scabra, an Orphan Legume from the Brazilian Caatinga.</title>
        <authorList>
            <person name="Ferreira-Neto J.R.C."/>
            <person name="da Silva M.D."/>
            <person name="Binneck E."/>
            <person name="de Melo N.F."/>
            <person name="da Silva R.H."/>
            <person name="de Melo A.L.T.M."/>
            <person name="Pandolfi V."/>
            <person name="Bustamante F.O."/>
            <person name="Brasileiro-Vidal A.C."/>
            <person name="Benko-Iseppon A.M."/>
        </authorList>
    </citation>
    <scope>NUCLEOTIDE SEQUENCE [LARGE SCALE GENOMIC DNA]</scope>
    <source>
        <tissue evidence="2">Leaves</tissue>
    </source>
</reference>
<dbReference type="EMBL" id="JASCZI010181414">
    <property type="protein sequence ID" value="MED6183191.1"/>
    <property type="molecule type" value="Genomic_DNA"/>
</dbReference>